<protein>
    <recommendedName>
        <fullName evidence="3">WG repeat-containing protein</fullName>
    </recommendedName>
</protein>
<organism evidence="1 2">
    <name type="scientific">Empedobacter brevis</name>
    <dbReference type="NCBI Taxonomy" id="247"/>
    <lineage>
        <taxon>Bacteria</taxon>
        <taxon>Pseudomonadati</taxon>
        <taxon>Bacteroidota</taxon>
        <taxon>Flavobacteriia</taxon>
        <taxon>Flavobacteriales</taxon>
        <taxon>Weeksellaceae</taxon>
        <taxon>Empedobacter</taxon>
    </lineage>
</organism>
<dbReference type="AlphaFoldDB" id="A0AAJ1QFH4"/>
<name>A0AAJ1QFH4_9FLAO</name>
<dbReference type="EMBL" id="JACAGJ010000005">
    <property type="protein sequence ID" value="MDM1073108.1"/>
    <property type="molecule type" value="Genomic_DNA"/>
</dbReference>
<dbReference type="Proteomes" id="UP001170959">
    <property type="component" value="Unassembled WGS sequence"/>
</dbReference>
<evidence type="ECO:0000313" key="1">
    <source>
        <dbReference type="EMBL" id="MDM1073108.1"/>
    </source>
</evidence>
<sequence>MKLSVYKTYYLTCLFFLIVGLCKSQTQKDLLETLKKEKETVAFLANMESIGFKLSAGKTNFNPKDDSNFDKMNFDKSVSKVSLDSFFNQLSVKVSSVYPYNIFSIDKDQFDLIKFLSMDNFYFLDNPHLEATYTPTKVTFLDGTSINGDDYKISLETIQEKYGTADEYGYVDVDEERLSDLEKLIWKESNAFKYHFAIKSPQPVSSLDYQIEFVIPKSENYTLSTANKTALTQLGEIKLLEINGASASVLIPTQLKKKVEIYAIYKDGRVLKKKSQNSNTVYSDAQKKEFNNLLKTYELAEVEINNKSIKSTEELEKFIHKNSTNYSSDFFEPEYTYYEFDFVGPIDYLKIKVLNLEDKPELFQISANVKTEDNEFALSKDIKSDLIGILDVKGEWAVKPFFTDYVRQMNKYFFRDQIDFGDTSDEKSYDRVYWFDRVNRTVKRVDYIPDSLELYAGKYCIVEKGINGPEGVVDGLTGEIIVPLQYYNVLYEDGKWVAKTNNGQKVYYSLQGKRVE</sequence>
<reference evidence="1" key="1">
    <citation type="submission" date="2020-06" db="EMBL/GenBank/DDBJ databases">
        <authorList>
            <person name="Dong N."/>
        </authorList>
    </citation>
    <scope>NUCLEOTIDE SEQUENCE</scope>
    <source>
        <strain evidence="1">R655-4</strain>
    </source>
</reference>
<proteinExistence type="predicted"/>
<comment type="caution">
    <text evidence="1">The sequence shown here is derived from an EMBL/GenBank/DDBJ whole genome shotgun (WGS) entry which is preliminary data.</text>
</comment>
<reference evidence="1" key="2">
    <citation type="journal article" date="2022" name="Sci. Total Environ.">
        <title>Prevalence, transmission, and molecular epidemiology of tet(X)-positive bacteria among humans, animals, and environmental niches in China: An epidemiological, and genomic-based study.</title>
        <authorList>
            <person name="Dong N."/>
            <person name="Zeng Y."/>
            <person name="Cai C."/>
            <person name="Sun C."/>
            <person name="Lu J."/>
            <person name="Liu C."/>
            <person name="Zhou H."/>
            <person name="Sun Q."/>
            <person name="Shu L."/>
            <person name="Wang H."/>
            <person name="Wang Y."/>
            <person name="Wang S."/>
            <person name="Wu C."/>
            <person name="Chan E.W."/>
            <person name="Chen G."/>
            <person name="Shen Z."/>
            <person name="Chen S."/>
            <person name="Zhang R."/>
        </authorList>
    </citation>
    <scope>NUCLEOTIDE SEQUENCE</scope>
    <source>
        <strain evidence="1">R655-4</strain>
    </source>
</reference>
<evidence type="ECO:0008006" key="3">
    <source>
        <dbReference type="Google" id="ProtNLM"/>
    </source>
</evidence>
<gene>
    <name evidence="1" type="ORF">HX001_11500</name>
</gene>
<dbReference type="RefSeq" id="WP_159154406.1">
    <property type="nucleotide sequence ID" value="NZ_CP013210.1"/>
</dbReference>
<evidence type="ECO:0000313" key="2">
    <source>
        <dbReference type="Proteomes" id="UP001170959"/>
    </source>
</evidence>
<accession>A0AAJ1QFH4</accession>